<gene>
    <name evidence="6" type="ORF">CAPTEDRAFT_49885</name>
</gene>
<dbReference type="GO" id="GO:0042594">
    <property type="term" value="P:response to starvation"/>
    <property type="evidence" value="ECO:0007669"/>
    <property type="project" value="TreeGrafter"/>
</dbReference>
<dbReference type="InterPro" id="IPR007685">
    <property type="entry name" value="RelA_SpoT"/>
</dbReference>
<dbReference type="PANTHER" id="PTHR21262:SF36">
    <property type="entry name" value="BIFUNCTIONAL (P)PPGPP SYNTHASE_HYDROLASE SPOT"/>
    <property type="match status" value="1"/>
</dbReference>
<evidence type="ECO:0000256" key="3">
    <source>
        <dbReference type="ARBA" id="ARBA00075768"/>
    </source>
</evidence>
<dbReference type="HOGENOM" id="CLU_012300_2_2_1"/>
<proteinExistence type="inferred from homology"/>
<dbReference type="GO" id="GO:0005886">
    <property type="term" value="C:plasma membrane"/>
    <property type="evidence" value="ECO:0007669"/>
    <property type="project" value="TreeGrafter"/>
</dbReference>
<evidence type="ECO:0000313" key="6">
    <source>
        <dbReference type="EMBL" id="ELU03959.1"/>
    </source>
</evidence>
<evidence type="ECO:0000313" key="8">
    <source>
        <dbReference type="Proteomes" id="UP000014760"/>
    </source>
</evidence>
<dbReference type="EnsemblMetazoa" id="CapteT49885">
    <property type="protein sequence ID" value="CapteP49885"/>
    <property type="gene ID" value="CapteG49885"/>
</dbReference>
<protein>
    <recommendedName>
        <fullName evidence="2">Putative GTP diphosphokinase RSH1, chloroplastic</fullName>
    </recommendedName>
    <alternativeName>
        <fullName evidence="3">RelA/SpoT homolog 1</fullName>
    </alternativeName>
    <alternativeName>
        <fullName evidence="4">ppGpp synthetase RSH1</fullName>
    </alternativeName>
</protein>
<dbReference type="GO" id="GO:0015969">
    <property type="term" value="P:guanosine tetraphosphate metabolic process"/>
    <property type="evidence" value="ECO:0007669"/>
    <property type="project" value="InterPro"/>
</dbReference>
<evidence type="ECO:0000259" key="5">
    <source>
        <dbReference type="PROSITE" id="PS51880"/>
    </source>
</evidence>
<dbReference type="Proteomes" id="UP000014760">
    <property type="component" value="Unassembled WGS sequence"/>
</dbReference>
<dbReference type="CDD" id="cd05399">
    <property type="entry name" value="NT_Rel-Spo_like"/>
    <property type="match status" value="1"/>
</dbReference>
<keyword evidence="8" id="KW-1185">Reference proteome</keyword>
<dbReference type="Pfam" id="PF02824">
    <property type="entry name" value="TGS"/>
    <property type="match status" value="1"/>
</dbReference>
<dbReference type="CDD" id="cd01668">
    <property type="entry name" value="TGS_RSH"/>
    <property type="match status" value="1"/>
</dbReference>
<reference evidence="7" key="3">
    <citation type="submission" date="2015-06" db="UniProtKB">
        <authorList>
            <consortium name="EnsemblMetazoa"/>
        </authorList>
    </citation>
    <scope>IDENTIFICATION</scope>
</reference>
<evidence type="ECO:0000256" key="1">
    <source>
        <dbReference type="ARBA" id="ARBA00007476"/>
    </source>
</evidence>
<name>R7UDC3_CAPTE</name>
<feature type="domain" description="TGS" evidence="5">
    <location>
        <begin position="164"/>
        <end position="225"/>
    </location>
</feature>
<dbReference type="SUPFAM" id="SSF81301">
    <property type="entry name" value="Nucleotidyltransferase"/>
    <property type="match status" value="1"/>
</dbReference>
<feature type="non-terminal residue" evidence="6">
    <location>
        <position position="416"/>
    </location>
</feature>
<feature type="non-terminal residue" evidence="6">
    <location>
        <position position="1"/>
    </location>
</feature>
<dbReference type="InterPro" id="IPR012675">
    <property type="entry name" value="Beta-grasp_dom_sf"/>
</dbReference>
<dbReference type="Gene3D" id="3.30.460.10">
    <property type="entry name" value="Beta Polymerase, domain 2"/>
    <property type="match status" value="1"/>
</dbReference>
<evidence type="ECO:0000313" key="7">
    <source>
        <dbReference type="EnsemblMetazoa" id="CapteP49885"/>
    </source>
</evidence>
<dbReference type="OrthoDB" id="430679at2759"/>
<dbReference type="Pfam" id="PF04607">
    <property type="entry name" value="RelA_SpoT"/>
    <property type="match status" value="1"/>
</dbReference>
<reference evidence="6 8" key="2">
    <citation type="journal article" date="2013" name="Nature">
        <title>Insights into bilaterian evolution from three spiralian genomes.</title>
        <authorList>
            <person name="Simakov O."/>
            <person name="Marletaz F."/>
            <person name="Cho S.J."/>
            <person name="Edsinger-Gonzales E."/>
            <person name="Havlak P."/>
            <person name="Hellsten U."/>
            <person name="Kuo D.H."/>
            <person name="Larsson T."/>
            <person name="Lv J."/>
            <person name="Arendt D."/>
            <person name="Savage R."/>
            <person name="Osoegawa K."/>
            <person name="de Jong P."/>
            <person name="Grimwood J."/>
            <person name="Chapman J.A."/>
            <person name="Shapiro H."/>
            <person name="Aerts A."/>
            <person name="Otillar R.P."/>
            <person name="Terry A.Y."/>
            <person name="Boore J.L."/>
            <person name="Grigoriev I.V."/>
            <person name="Lindberg D.R."/>
            <person name="Seaver E.C."/>
            <person name="Weisblat D.A."/>
            <person name="Putnam N.H."/>
            <person name="Rokhsar D.S."/>
        </authorList>
    </citation>
    <scope>NUCLEOTIDE SEQUENCE</scope>
    <source>
        <strain evidence="6 8">I ESC-2004</strain>
    </source>
</reference>
<dbReference type="FunFam" id="3.10.20.30:FF:000002">
    <property type="entry name" value="GTP pyrophosphokinase (RelA/SpoT)"/>
    <property type="match status" value="1"/>
</dbReference>
<reference evidence="8" key="1">
    <citation type="submission" date="2012-12" db="EMBL/GenBank/DDBJ databases">
        <authorList>
            <person name="Hellsten U."/>
            <person name="Grimwood J."/>
            <person name="Chapman J.A."/>
            <person name="Shapiro H."/>
            <person name="Aerts A."/>
            <person name="Otillar R.P."/>
            <person name="Terry A.Y."/>
            <person name="Boore J.L."/>
            <person name="Simakov O."/>
            <person name="Marletaz F."/>
            <person name="Cho S.-J."/>
            <person name="Edsinger-Gonzales E."/>
            <person name="Havlak P."/>
            <person name="Kuo D.-H."/>
            <person name="Larsson T."/>
            <person name="Lv J."/>
            <person name="Arendt D."/>
            <person name="Savage R."/>
            <person name="Osoegawa K."/>
            <person name="de Jong P."/>
            <person name="Lindberg D.R."/>
            <person name="Seaver E.C."/>
            <person name="Weisblat D.A."/>
            <person name="Putnam N.H."/>
            <person name="Grigoriev I.V."/>
            <person name="Rokhsar D.S."/>
        </authorList>
    </citation>
    <scope>NUCLEOTIDE SEQUENCE</scope>
    <source>
        <strain evidence="8">I ESC-2004</strain>
    </source>
</reference>
<dbReference type="InterPro" id="IPR033655">
    <property type="entry name" value="TGS_RelA/SpoT"/>
</dbReference>
<dbReference type="InterPro" id="IPR045600">
    <property type="entry name" value="RelA/SpoT_AH_RIS"/>
</dbReference>
<dbReference type="PROSITE" id="PS51880">
    <property type="entry name" value="TGS"/>
    <property type="match status" value="1"/>
</dbReference>
<dbReference type="InterPro" id="IPR043519">
    <property type="entry name" value="NT_sf"/>
</dbReference>
<dbReference type="EMBL" id="AMQN01045114">
    <property type="status" value="NOT_ANNOTATED_CDS"/>
    <property type="molecule type" value="Genomic_DNA"/>
</dbReference>
<dbReference type="FunFam" id="3.30.460.10:FF:000001">
    <property type="entry name" value="GTP pyrophosphokinase RelA"/>
    <property type="match status" value="1"/>
</dbReference>
<dbReference type="SMART" id="SM00954">
    <property type="entry name" value="RelA_SpoT"/>
    <property type="match status" value="1"/>
</dbReference>
<dbReference type="AlphaFoldDB" id="R7UDC3"/>
<dbReference type="STRING" id="283909.R7UDC3"/>
<dbReference type="InterPro" id="IPR012676">
    <property type="entry name" value="TGS-like"/>
</dbReference>
<dbReference type="Pfam" id="PF19296">
    <property type="entry name" value="RelA_AH_RIS"/>
    <property type="match status" value="1"/>
</dbReference>
<evidence type="ECO:0000256" key="4">
    <source>
        <dbReference type="ARBA" id="ARBA00082153"/>
    </source>
</evidence>
<dbReference type="InterPro" id="IPR004095">
    <property type="entry name" value="TGS"/>
</dbReference>
<dbReference type="GO" id="GO:0008728">
    <property type="term" value="F:GTP diphosphokinase activity"/>
    <property type="evidence" value="ECO:0007669"/>
    <property type="project" value="TreeGrafter"/>
</dbReference>
<dbReference type="OMA" id="TVEICIW"/>
<organism evidence="6">
    <name type="scientific">Capitella teleta</name>
    <name type="common">Polychaete worm</name>
    <dbReference type="NCBI Taxonomy" id="283909"/>
    <lineage>
        <taxon>Eukaryota</taxon>
        <taxon>Metazoa</taxon>
        <taxon>Spiralia</taxon>
        <taxon>Lophotrochozoa</taxon>
        <taxon>Annelida</taxon>
        <taxon>Polychaeta</taxon>
        <taxon>Sedentaria</taxon>
        <taxon>Scolecida</taxon>
        <taxon>Capitellidae</taxon>
        <taxon>Capitella</taxon>
    </lineage>
</organism>
<dbReference type="EMBL" id="KB302726">
    <property type="protein sequence ID" value="ELU03959.1"/>
    <property type="molecule type" value="Genomic_DNA"/>
</dbReference>
<dbReference type="SUPFAM" id="SSF81271">
    <property type="entry name" value="TGS-like"/>
    <property type="match status" value="1"/>
</dbReference>
<comment type="similarity">
    <text evidence="1">Belongs to the RelA/SpoT family.</text>
</comment>
<dbReference type="GO" id="GO:0008893">
    <property type="term" value="F:guanosine-3',5'-bis(diphosphate) 3'-diphosphatase activity"/>
    <property type="evidence" value="ECO:0007669"/>
    <property type="project" value="TreeGrafter"/>
</dbReference>
<dbReference type="PANTHER" id="PTHR21262">
    <property type="entry name" value="GUANOSINE-3',5'-BIS DIPHOSPHATE 3'-PYROPHOSPHOHYDROLASE"/>
    <property type="match status" value="1"/>
</dbReference>
<dbReference type="Gene3D" id="3.10.20.30">
    <property type="match status" value="1"/>
</dbReference>
<accession>R7UDC3</accession>
<sequence>RLEEEGLKGRVVGREKHLYSIYSKMKNQRKSFDDIMDMFAFRIIVDKVDSCYRALGIVHNFYKPIPGRFKDYIAIPKANGYQSLHTTLFGMHGVPIEIQIRTQEMEDMANNGIAAHWLYKSGEEALSGSHARTRQWLKGVLELQKNAGDSLEFIENVKIDLFPDEIYVFTPKGHILELPKGATAVDYAFAVHTDVGNTCVACRINKRLASLSQPLQSGQTVEVVTAPGARPNAAWLNFVVTGKARSNIRHFLKNQRRNESVALGRRLLNKALVSFDSSLEQISVEVIRKQLSVFSLSDLDELLEDIGLGNRMAYIVAKILVEPGSLPENKSQLDLSNSEKPLSIRGSEGMVISFGKCCYPIPGDPVVGHVSSGRGIVIHTDSCPNVSEIRHNPEKVLEVEWDKEVSGEFTVELSVE</sequence>
<evidence type="ECO:0000256" key="2">
    <source>
        <dbReference type="ARBA" id="ARBA00070102"/>
    </source>
</evidence>